<keyword evidence="2" id="KW-1185">Reference proteome</keyword>
<dbReference type="RefSeq" id="WP_272470655.1">
    <property type="nucleotide sequence ID" value="NZ_JAMRYU010000022.1"/>
</dbReference>
<evidence type="ECO:0000313" key="2">
    <source>
        <dbReference type="Proteomes" id="UP001141183"/>
    </source>
</evidence>
<protein>
    <submittedName>
        <fullName evidence="1">Uncharacterized protein</fullName>
    </submittedName>
</protein>
<dbReference type="EMBL" id="JAMRYU010000022">
    <property type="protein sequence ID" value="MDC4241967.1"/>
    <property type="molecule type" value="Genomic_DNA"/>
</dbReference>
<dbReference type="Proteomes" id="UP001141183">
    <property type="component" value="Unassembled WGS sequence"/>
</dbReference>
<dbReference type="AlphaFoldDB" id="A0A9X3XRV6"/>
<proteinExistence type="predicted"/>
<evidence type="ECO:0000313" key="1">
    <source>
        <dbReference type="EMBL" id="MDC4241967.1"/>
    </source>
</evidence>
<accession>A0A9X3XRV6</accession>
<sequence length="59" mass="6705">MDNVKLLEVLLMKTELGRETILKLNGAIAGKITENQNEIIVEKSKELVSYIFECVGIRR</sequence>
<comment type="caution">
    <text evidence="1">The sequence shown here is derived from an EMBL/GenBank/DDBJ whole genome shotgun (WGS) entry which is preliminary data.</text>
</comment>
<gene>
    <name evidence="1" type="ORF">NE398_17675</name>
</gene>
<name>A0A9X3XRV6_9CLOT</name>
<organism evidence="1 2">
    <name type="scientific">Clostridium tertium</name>
    <dbReference type="NCBI Taxonomy" id="1559"/>
    <lineage>
        <taxon>Bacteria</taxon>
        <taxon>Bacillati</taxon>
        <taxon>Bacillota</taxon>
        <taxon>Clostridia</taxon>
        <taxon>Eubacteriales</taxon>
        <taxon>Clostridiaceae</taxon>
        <taxon>Clostridium</taxon>
    </lineage>
</organism>
<reference evidence="1" key="1">
    <citation type="submission" date="2022-05" db="EMBL/GenBank/DDBJ databases">
        <title>Draft genome sequence of Clostridium tertium strain CP3 isolated from Peru.</title>
        <authorList>
            <person name="Hurtado R."/>
            <person name="Lima L."/>
            <person name="Sousa T."/>
            <person name="Jaiswal A.K."/>
            <person name="Tiwari S."/>
            <person name="Maturrano L."/>
            <person name="Brenig B."/>
            <person name="Azevedo V."/>
        </authorList>
    </citation>
    <scope>NUCLEOTIDE SEQUENCE</scope>
    <source>
        <strain evidence="1">CP3</strain>
    </source>
</reference>